<dbReference type="EMBL" id="CAEZWV010000009">
    <property type="protein sequence ID" value="CAB4667811.1"/>
    <property type="molecule type" value="Genomic_DNA"/>
</dbReference>
<reference evidence="6" key="1">
    <citation type="submission" date="2020-05" db="EMBL/GenBank/DDBJ databases">
        <authorList>
            <person name="Chiriac C."/>
            <person name="Salcher M."/>
            <person name="Ghai R."/>
            <person name="Kavagutti S V."/>
        </authorList>
    </citation>
    <scope>NUCLEOTIDE SEQUENCE</scope>
</reference>
<feature type="domain" description="tRNA (adenine(58)-N(1))-methyltransferase catalytic subunit TRM61 C-terminal" evidence="5">
    <location>
        <begin position="62"/>
        <end position="231"/>
    </location>
</feature>
<accession>A0A6J6M1B9</accession>
<dbReference type="Gene3D" id="3.40.50.150">
    <property type="entry name" value="Vaccinia Virus protein VP39"/>
    <property type="match status" value="1"/>
</dbReference>
<protein>
    <submittedName>
        <fullName evidence="6">Unannotated protein</fullName>
    </submittedName>
</protein>
<dbReference type="GO" id="GO:0160107">
    <property type="term" value="F:tRNA (adenine(58)-N1)-methyltransferase activity"/>
    <property type="evidence" value="ECO:0007669"/>
    <property type="project" value="InterPro"/>
</dbReference>
<dbReference type="InterPro" id="IPR049470">
    <property type="entry name" value="TRM61_C"/>
</dbReference>
<keyword evidence="4" id="KW-0819">tRNA processing</keyword>
<sequence length="256" mass="28495">MSAVFLEGEKALFIDSKKRRYLVTLNVEGEFHSHSGFVAHTTIIGQKPGIVAETTKGAKYIVLRPTLEDFVIEMPRGAQVIYPKDLAPMCMLGDIYPGARVFETGIGSGALSMTMLRWGAHITGLELREDFLNRAVNNVKSFLGEEALSRYEVSLGDSYEDCPEGEFDRVMLDLPEPWRVTPTAEKILVPGGLMVAYTPSITQAVQVRESMGKGWVDQRTLEVLHRTWHIEGMAVRPDHRMVAHTAFLTVARFVGA</sequence>
<evidence type="ECO:0000256" key="3">
    <source>
        <dbReference type="ARBA" id="ARBA00022691"/>
    </source>
</evidence>
<evidence type="ECO:0000259" key="5">
    <source>
        <dbReference type="Pfam" id="PF08704"/>
    </source>
</evidence>
<evidence type="ECO:0000256" key="1">
    <source>
        <dbReference type="ARBA" id="ARBA00022603"/>
    </source>
</evidence>
<name>A0A6J6M1B9_9ZZZZ</name>
<dbReference type="PANTHER" id="PTHR12133">
    <property type="entry name" value="TRNA (ADENINE(58)-N(1))-METHYLTRANSFERASE"/>
    <property type="match status" value="1"/>
</dbReference>
<evidence type="ECO:0000256" key="4">
    <source>
        <dbReference type="ARBA" id="ARBA00022694"/>
    </source>
</evidence>
<evidence type="ECO:0000256" key="2">
    <source>
        <dbReference type="ARBA" id="ARBA00022679"/>
    </source>
</evidence>
<dbReference type="FunFam" id="3.10.330.20:FF:000003">
    <property type="entry name" value="tRNA (Adenine(58)-N(1))-methyltransferase, mitochondrial isoform X1"/>
    <property type="match status" value="1"/>
</dbReference>
<dbReference type="PANTHER" id="PTHR12133:SF1">
    <property type="entry name" value="TRNA (ADENINE(58)-N(1))-METHYLTRANSFERASE, MITOCHONDRIAL"/>
    <property type="match status" value="1"/>
</dbReference>
<keyword evidence="2" id="KW-0808">Transferase</keyword>
<organism evidence="6">
    <name type="scientific">freshwater metagenome</name>
    <dbReference type="NCBI Taxonomy" id="449393"/>
    <lineage>
        <taxon>unclassified sequences</taxon>
        <taxon>metagenomes</taxon>
        <taxon>ecological metagenomes</taxon>
    </lineage>
</organism>
<proteinExistence type="predicted"/>
<dbReference type="InterPro" id="IPR029063">
    <property type="entry name" value="SAM-dependent_MTases_sf"/>
</dbReference>
<dbReference type="SUPFAM" id="SSF53335">
    <property type="entry name" value="S-adenosyl-L-methionine-dependent methyltransferases"/>
    <property type="match status" value="1"/>
</dbReference>
<keyword evidence="3" id="KW-0949">S-adenosyl-L-methionine</keyword>
<dbReference type="Pfam" id="PF14801">
    <property type="entry name" value="TrmI-like_N"/>
    <property type="match status" value="1"/>
</dbReference>
<gene>
    <name evidence="6" type="ORF">UFOPK2295_00606</name>
</gene>
<keyword evidence="1" id="KW-0489">Methyltransferase</keyword>
<dbReference type="Pfam" id="PF08704">
    <property type="entry name" value="GCD14"/>
    <property type="match status" value="1"/>
</dbReference>
<dbReference type="InterPro" id="IPR014816">
    <property type="entry name" value="tRNA_MeTrfase_Gcd14"/>
</dbReference>
<dbReference type="Gene3D" id="3.10.330.20">
    <property type="match status" value="1"/>
</dbReference>
<dbReference type="CDD" id="cd02440">
    <property type="entry name" value="AdoMet_MTases"/>
    <property type="match status" value="1"/>
</dbReference>
<dbReference type="AlphaFoldDB" id="A0A6J6M1B9"/>
<evidence type="ECO:0000313" key="6">
    <source>
        <dbReference type="EMBL" id="CAB4667811.1"/>
    </source>
</evidence>
<dbReference type="GO" id="GO:0030488">
    <property type="term" value="P:tRNA methylation"/>
    <property type="evidence" value="ECO:0007669"/>
    <property type="project" value="InterPro"/>
</dbReference>
<dbReference type="PROSITE" id="PS51620">
    <property type="entry name" value="SAM_TRM61"/>
    <property type="match status" value="1"/>
</dbReference>
<dbReference type="PIRSF" id="PIRSF017269">
    <property type="entry name" value="GCD14"/>
    <property type="match status" value="1"/>
</dbReference>
<dbReference type="GO" id="GO:0031515">
    <property type="term" value="C:tRNA (m1A) methyltransferase complex"/>
    <property type="evidence" value="ECO:0007669"/>
    <property type="project" value="InterPro"/>
</dbReference>